<dbReference type="RefSeq" id="WP_006272262.1">
    <property type="nucleotide sequence ID" value="NZ_GL883077.1"/>
</dbReference>
<dbReference type="OrthoDB" id="9846582at2"/>
<organism evidence="1 2">
    <name type="scientific">Asticcacaulis biprosthecium C19</name>
    <dbReference type="NCBI Taxonomy" id="715226"/>
    <lineage>
        <taxon>Bacteria</taxon>
        <taxon>Pseudomonadati</taxon>
        <taxon>Pseudomonadota</taxon>
        <taxon>Alphaproteobacteria</taxon>
        <taxon>Caulobacterales</taxon>
        <taxon>Caulobacteraceae</taxon>
        <taxon>Asticcacaulis</taxon>
    </lineage>
</organism>
<dbReference type="EMBL" id="GL883077">
    <property type="protein sequence ID" value="EGF93074.1"/>
    <property type="molecule type" value="Genomic_DNA"/>
</dbReference>
<sequence length="113" mass="12375">MAFVRIHLTSAAPGCDTLPGSDFGRWPVIPEPTPSQVMWRLAQLLEMAPNELLLEDGGEQFRGHRPDQTLVKARSWEQQNALVTLATVFDGIGFADLRTAQTDISATIKSKAA</sequence>
<accession>F4QJ11</accession>
<evidence type="ECO:0000313" key="2">
    <source>
        <dbReference type="Proteomes" id="UP000006512"/>
    </source>
</evidence>
<reference evidence="2" key="1">
    <citation type="submission" date="2011-03" db="EMBL/GenBank/DDBJ databases">
        <title>Draft genome sequence of Brevundimonas diminuta.</title>
        <authorList>
            <person name="Brown P.J.B."/>
            <person name="Buechlein A."/>
            <person name="Hemmerich C."/>
            <person name="Brun Y.V."/>
        </authorList>
    </citation>
    <scope>NUCLEOTIDE SEQUENCE [LARGE SCALE GENOMIC DNA]</scope>
    <source>
        <strain evidence="2">C19</strain>
    </source>
</reference>
<dbReference type="HOGENOM" id="CLU_2128319_0_0_5"/>
<dbReference type="AlphaFoldDB" id="F4QJ11"/>
<dbReference type="STRING" id="715226.ABI_15140"/>
<name>F4QJ11_9CAUL</name>
<evidence type="ECO:0000313" key="1">
    <source>
        <dbReference type="EMBL" id="EGF93074.1"/>
    </source>
</evidence>
<dbReference type="Proteomes" id="UP000006512">
    <property type="component" value="Unassembled WGS sequence"/>
</dbReference>
<proteinExistence type="predicted"/>
<keyword evidence="2" id="KW-1185">Reference proteome</keyword>
<protein>
    <submittedName>
        <fullName evidence="1">Uncharacterized protein</fullName>
    </submittedName>
</protein>
<gene>
    <name evidence="1" type="ORF">ABI_15140</name>
</gene>